<dbReference type="InterPro" id="IPR001173">
    <property type="entry name" value="Glyco_trans_2-like"/>
</dbReference>
<dbReference type="AlphaFoldDB" id="A0A367WUL3"/>
<accession>A0A367WUL3</accession>
<gene>
    <name evidence="2" type="ORF">TH30_13820</name>
</gene>
<proteinExistence type="predicted"/>
<feature type="domain" description="Glycosyltransferase 2-like" evidence="1">
    <location>
        <begin position="6"/>
        <end position="131"/>
    </location>
</feature>
<evidence type="ECO:0000313" key="2">
    <source>
        <dbReference type="EMBL" id="RCK45078.1"/>
    </source>
</evidence>
<dbReference type="InterPro" id="IPR029044">
    <property type="entry name" value="Nucleotide-diphossugar_trans"/>
</dbReference>
<dbReference type="SUPFAM" id="SSF53448">
    <property type="entry name" value="Nucleotide-diphospho-sugar transferases"/>
    <property type="match status" value="1"/>
</dbReference>
<organism evidence="2 3">
    <name type="scientific">Thalassospira profundimaris</name>
    <dbReference type="NCBI Taxonomy" id="502049"/>
    <lineage>
        <taxon>Bacteria</taxon>
        <taxon>Pseudomonadati</taxon>
        <taxon>Pseudomonadota</taxon>
        <taxon>Alphaproteobacteria</taxon>
        <taxon>Rhodospirillales</taxon>
        <taxon>Thalassospiraceae</taxon>
        <taxon>Thalassospira</taxon>
    </lineage>
</organism>
<protein>
    <recommendedName>
        <fullName evidence="1">Glycosyltransferase 2-like domain-containing protein</fullName>
    </recommendedName>
</protein>
<dbReference type="Proteomes" id="UP000252255">
    <property type="component" value="Unassembled WGS sequence"/>
</dbReference>
<dbReference type="Pfam" id="PF00535">
    <property type="entry name" value="Glycos_transf_2"/>
    <property type="match status" value="1"/>
</dbReference>
<dbReference type="Gene3D" id="3.90.550.10">
    <property type="entry name" value="Spore Coat Polysaccharide Biosynthesis Protein SpsA, Chain A"/>
    <property type="match status" value="1"/>
</dbReference>
<dbReference type="InterPro" id="IPR050834">
    <property type="entry name" value="Glycosyltransf_2"/>
</dbReference>
<dbReference type="PANTHER" id="PTHR43685:SF2">
    <property type="entry name" value="GLYCOSYLTRANSFERASE 2-LIKE DOMAIN-CONTAINING PROTEIN"/>
    <property type="match status" value="1"/>
</dbReference>
<evidence type="ECO:0000259" key="1">
    <source>
        <dbReference type="Pfam" id="PF00535"/>
    </source>
</evidence>
<dbReference type="RefSeq" id="WP_114098598.1">
    <property type="nucleotide sequence ID" value="NZ_JPWI01000008.1"/>
</dbReference>
<sequence>MSDAITVVTTVYNGEGFLRSWADNLQSVLRPIDRAILVDDGSDCPVALPEDLAKDHRFKLITSARIGRGAALNLAIENSSTDLIAIQDIDDISLPDRLAQQADILAKYPEDLVFARSLTDRNTLFNARLRKINPARLYLGNRLHHSSLAFHRRVWTKAGGYATDLRCCIDLEFYLRASIHAGATLRQLTAPLISRNLDPTGRYFATIEPDIYDATRRKVLDQYRPEIASSLWLLLARFRKRRGGTNA</sequence>
<dbReference type="EMBL" id="JPWI01000008">
    <property type="protein sequence ID" value="RCK45078.1"/>
    <property type="molecule type" value="Genomic_DNA"/>
</dbReference>
<dbReference type="PANTHER" id="PTHR43685">
    <property type="entry name" value="GLYCOSYLTRANSFERASE"/>
    <property type="match status" value="1"/>
</dbReference>
<reference evidence="2 3" key="1">
    <citation type="submission" date="2014-07" db="EMBL/GenBank/DDBJ databases">
        <title>Draft genome sequence of Thalassospira profundimaris PR54-5.</title>
        <authorList>
            <person name="Lai Q."/>
            <person name="Shao Z."/>
        </authorList>
    </citation>
    <scope>NUCLEOTIDE SEQUENCE [LARGE SCALE GENOMIC DNA]</scope>
    <source>
        <strain evidence="2 3">PR54-5</strain>
    </source>
</reference>
<evidence type="ECO:0000313" key="3">
    <source>
        <dbReference type="Proteomes" id="UP000252255"/>
    </source>
</evidence>
<comment type="caution">
    <text evidence="2">The sequence shown here is derived from an EMBL/GenBank/DDBJ whole genome shotgun (WGS) entry which is preliminary data.</text>
</comment>
<dbReference type="OrthoDB" id="5291101at2"/>
<name>A0A367WUL3_9PROT</name>